<keyword evidence="3" id="KW-1185">Reference proteome</keyword>
<proteinExistence type="predicted"/>
<dbReference type="STRING" id="1302659.I858_013410"/>
<keyword evidence="2" id="KW-0689">Ribosomal protein</keyword>
<name>A0A1B1S467_9BACL</name>
<reference evidence="2" key="1">
    <citation type="submission" date="2016-10" db="EMBL/GenBank/DDBJ databases">
        <authorList>
            <person name="See-Too W.S."/>
        </authorList>
    </citation>
    <scope>NUCLEOTIDE SEQUENCE</scope>
    <source>
        <strain evidence="2">L10.15</strain>
    </source>
</reference>
<evidence type="ECO:0000313" key="2">
    <source>
        <dbReference type="EMBL" id="ANU27985.1"/>
    </source>
</evidence>
<evidence type="ECO:0000313" key="3">
    <source>
        <dbReference type="Proteomes" id="UP000053354"/>
    </source>
</evidence>
<organism evidence="2 3">
    <name type="scientific">Planococcus versutus</name>
    <dbReference type="NCBI Taxonomy" id="1302659"/>
    <lineage>
        <taxon>Bacteria</taxon>
        <taxon>Bacillati</taxon>
        <taxon>Bacillota</taxon>
        <taxon>Bacilli</taxon>
        <taxon>Bacillales</taxon>
        <taxon>Caryophanaceae</taxon>
        <taxon>Planococcus</taxon>
    </lineage>
</organism>
<feature type="domain" description="Ribosomal protein eL8/eL30/eS12/Gadd45" evidence="1">
    <location>
        <begin position="5"/>
        <end position="95"/>
    </location>
</feature>
<dbReference type="InterPro" id="IPR029064">
    <property type="entry name" value="Ribosomal_eL30-like_sf"/>
</dbReference>
<dbReference type="NCBIfam" id="NF005825">
    <property type="entry name" value="PRK07714.1"/>
    <property type="match status" value="1"/>
</dbReference>
<protein>
    <submittedName>
        <fullName evidence="2">50S ribosomal protein L7</fullName>
    </submittedName>
</protein>
<keyword evidence="2" id="KW-0687">Ribonucleoprotein</keyword>
<dbReference type="InterPro" id="IPR004038">
    <property type="entry name" value="Ribosomal_eL8/eL30/eS12/Gad45"/>
</dbReference>
<gene>
    <name evidence="2" type="ORF">I858_013410</name>
</gene>
<dbReference type="AlphaFoldDB" id="A0A1B1S467"/>
<dbReference type="Gene3D" id="3.30.1330.30">
    <property type="match status" value="1"/>
</dbReference>
<dbReference type="RefSeq" id="WP_049693263.1">
    <property type="nucleotide sequence ID" value="NZ_CP016540.2"/>
</dbReference>
<dbReference type="OrthoDB" id="9794863at2"/>
<dbReference type="SUPFAM" id="SSF55315">
    <property type="entry name" value="L30e-like"/>
    <property type="match status" value="1"/>
</dbReference>
<dbReference type="Pfam" id="PF01248">
    <property type="entry name" value="Ribosomal_L7Ae"/>
    <property type="match status" value="1"/>
</dbReference>
<dbReference type="KEGG" id="pll:I858_013410"/>
<evidence type="ECO:0000259" key="1">
    <source>
        <dbReference type="Pfam" id="PF01248"/>
    </source>
</evidence>
<dbReference type="Proteomes" id="UP000053354">
    <property type="component" value="Chromosome"/>
</dbReference>
<dbReference type="EMBL" id="CP016540">
    <property type="protein sequence ID" value="ANU27985.1"/>
    <property type="molecule type" value="Genomic_DNA"/>
</dbReference>
<accession>A0A1B1S467</accession>
<sequence length="114" mass="12463">MTKQKVLQLLGLATRARMTISGEEMSVSEVRKGKAKLVIISEDASENTSKKLHDKCKSNGVELCVFGSRFELGHAIGKQERVVIAVTDSGFAKKLISLIEEINRGRADDQNSST</sequence>
<dbReference type="GO" id="GO:0005840">
    <property type="term" value="C:ribosome"/>
    <property type="evidence" value="ECO:0007669"/>
    <property type="project" value="UniProtKB-KW"/>
</dbReference>